<sequence>MTASELLVELAYGFCELLGALQCPKVIRPVACALGLNEKAEIYMLDMILEKVGNDTDAGVRERGRDVMLVIKQRYFNEVDDCIMTVGQEWKWLIASSRPDDMSASEVASPSSGTRTPAELGHEDSASLWTPKAFLSPSFDMVERLTEAFPLMQS</sequence>
<evidence type="ECO:0000313" key="3">
    <source>
        <dbReference type="Proteomes" id="UP000758155"/>
    </source>
</evidence>
<reference evidence="2" key="1">
    <citation type="submission" date="2019-04" db="EMBL/GenBank/DDBJ databases">
        <title>Sequencing of skin fungus with MAO and IRED activity.</title>
        <authorList>
            <person name="Marsaioli A.J."/>
            <person name="Bonatto J.M.C."/>
            <person name="Reis Junior O."/>
        </authorList>
    </citation>
    <scope>NUCLEOTIDE SEQUENCE</scope>
    <source>
        <strain evidence="2">28M1</strain>
    </source>
</reference>
<proteinExistence type="predicted"/>
<dbReference type="AlphaFoldDB" id="A0A9P4WJ37"/>
<dbReference type="OrthoDB" id="10486836at2759"/>
<keyword evidence="3" id="KW-1185">Reference proteome</keyword>
<organism evidence="2 3">
    <name type="scientific">Didymella heteroderae</name>
    <dbReference type="NCBI Taxonomy" id="1769908"/>
    <lineage>
        <taxon>Eukaryota</taxon>
        <taxon>Fungi</taxon>
        <taxon>Dikarya</taxon>
        <taxon>Ascomycota</taxon>
        <taxon>Pezizomycotina</taxon>
        <taxon>Dothideomycetes</taxon>
        <taxon>Pleosporomycetidae</taxon>
        <taxon>Pleosporales</taxon>
        <taxon>Pleosporineae</taxon>
        <taxon>Didymellaceae</taxon>
        <taxon>Didymella</taxon>
    </lineage>
</organism>
<evidence type="ECO:0000313" key="2">
    <source>
        <dbReference type="EMBL" id="KAF3033734.1"/>
    </source>
</evidence>
<evidence type="ECO:0000256" key="1">
    <source>
        <dbReference type="SAM" id="MobiDB-lite"/>
    </source>
</evidence>
<accession>A0A9P4WJ37</accession>
<dbReference type="EMBL" id="SWKV01000076">
    <property type="protein sequence ID" value="KAF3033734.1"/>
    <property type="molecule type" value="Genomic_DNA"/>
</dbReference>
<gene>
    <name evidence="2" type="ORF">E8E12_001299</name>
</gene>
<dbReference type="Proteomes" id="UP000758155">
    <property type="component" value="Unassembled WGS sequence"/>
</dbReference>
<name>A0A9P4WJ37_9PLEO</name>
<feature type="compositionally biased region" description="Polar residues" evidence="1">
    <location>
        <begin position="106"/>
        <end position="115"/>
    </location>
</feature>
<comment type="caution">
    <text evidence="2">The sequence shown here is derived from an EMBL/GenBank/DDBJ whole genome shotgun (WGS) entry which is preliminary data.</text>
</comment>
<feature type="region of interest" description="Disordered" evidence="1">
    <location>
        <begin position="102"/>
        <end position="122"/>
    </location>
</feature>
<protein>
    <submittedName>
        <fullName evidence="2">Uncharacterized protein</fullName>
    </submittedName>
</protein>